<keyword evidence="6" id="KW-1185">Reference proteome</keyword>
<evidence type="ECO:0000256" key="3">
    <source>
        <dbReference type="ARBA" id="ARBA00023163"/>
    </source>
</evidence>
<dbReference type="Gene3D" id="1.10.10.10">
    <property type="entry name" value="Winged helix-like DNA-binding domain superfamily/Winged helix DNA-binding domain"/>
    <property type="match status" value="1"/>
</dbReference>
<dbReference type="PANTHER" id="PTHR44846:SF17">
    <property type="entry name" value="GNTR-FAMILY TRANSCRIPTIONAL REGULATOR"/>
    <property type="match status" value="1"/>
</dbReference>
<gene>
    <name evidence="5" type="ORF">AB0K40_38405</name>
</gene>
<evidence type="ECO:0000313" key="6">
    <source>
        <dbReference type="Proteomes" id="UP001552427"/>
    </source>
</evidence>
<comment type="caution">
    <text evidence="5">The sequence shown here is derived from an EMBL/GenBank/DDBJ whole genome shotgun (WGS) entry which is preliminary data.</text>
</comment>
<dbReference type="RefSeq" id="WP_364459931.1">
    <property type="nucleotide sequence ID" value="NZ_JBFARM010000014.1"/>
</dbReference>
<dbReference type="PANTHER" id="PTHR44846">
    <property type="entry name" value="MANNOSYL-D-GLYCERATE TRANSPORT/METABOLISM SYSTEM REPRESSOR MNGR-RELATED"/>
    <property type="match status" value="1"/>
</dbReference>
<dbReference type="Pfam" id="PF00392">
    <property type="entry name" value="GntR"/>
    <property type="match status" value="1"/>
</dbReference>
<dbReference type="PRINTS" id="PR00035">
    <property type="entry name" value="HTHGNTR"/>
</dbReference>
<reference evidence="5 6" key="1">
    <citation type="submission" date="2024-06" db="EMBL/GenBank/DDBJ databases">
        <title>The Natural Products Discovery Center: Release of the First 8490 Sequenced Strains for Exploring Actinobacteria Biosynthetic Diversity.</title>
        <authorList>
            <person name="Kalkreuter E."/>
            <person name="Kautsar S.A."/>
            <person name="Yang D."/>
            <person name="Bader C.D."/>
            <person name="Teijaro C.N."/>
            <person name="Fluegel L."/>
            <person name="Davis C.M."/>
            <person name="Simpson J.R."/>
            <person name="Lauterbach L."/>
            <person name="Steele A.D."/>
            <person name="Gui C."/>
            <person name="Meng S."/>
            <person name="Li G."/>
            <person name="Viehrig K."/>
            <person name="Ye F."/>
            <person name="Su P."/>
            <person name="Kiefer A.F."/>
            <person name="Nichols A."/>
            <person name="Cepeda A.J."/>
            <person name="Yan W."/>
            <person name="Fan B."/>
            <person name="Jiang Y."/>
            <person name="Adhikari A."/>
            <person name="Zheng C.-J."/>
            <person name="Schuster L."/>
            <person name="Cowan T.M."/>
            <person name="Smanski M.J."/>
            <person name="Chevrette M.G."/>
            <person name="De Carvalho L.P.S."/>
            <person name="Shen B."/>
        </authorList>
    </citation>
    <scope>NUCLEOTIDE SEQUENCE [LARGE SCALE GENOMIC DNA]</scope>
    <source>
        <strain evidence="5 6">NPDC049574</strain>
    </source>
</reference>
<keyword evidence="3" id="KW-0804">Transcription</keyword>
<dbReference type="CDD" id="cd07377">
    <property type="entry name" value="WHTH_GntR"/>
    <property type="match status" value="1"/>
</dbReference>
<organism evidence="5 6">
    <name type="scientific">Nonomuraea bangladeshensis</name>
    <dbReference type="NCBI Taxonomy" id="404385"/>
    <lineage>
        <taxon>Bacteria</taxon>
        <taxon>Bacillati</taxon>
        <taxon>Actinomycetota</taxon>
        <taxon>Actinomycetes</taxon>
        <taxon>Streptosporangiales</taxon>
        <taxon>Streptosporangiaceae</taxon>
        <taxon>Nonomuraea</taxon>
    </lineage>
</organism>
<accession>A0ABV3HFT4</accession>
<keyword evidence="2" id="KW-0238">DNA-binding</keyword>
<sequence>MNLPPDGKGIDRVSVEPYYLQLADRIRKQISDGHLAMGDRLPSEGELATTWNLSRATVREALRLLEEQGWVIRIPRRGAFASMPPQRGWLLQGREGFFEDEVEGRQRQVTTQVLRAEQAPLPQSAVEALHLPPGSHGYVLERVRELDGKVALFSINYLPPQIGTLVSRGEVPTGTGSLNGILRRAGYAVASASRTVEAVAAEGEIARLLHVPEGTPLLKIKSTSWDANLVAFDHYEVWVRSDVVHVEIQVGAPTPSSTSARHPEIGRIVSP</sequence>
<feature type="domain" description="HTH gntR-type" evidence="4">
    <location>
        <begin position="16"/>
        <end position="84"/>
    </location>
</feature>
<proteinExistence type="predicted"/>
<dbReference type="InterPro" id="IPR036388">
    <property type="entry name" value="WH-like_DNA-bd_sf"/>
</dbReference>
<dbReference type="EMBL" id="JBFARM010000014">
    <property type="protein sequence ID" value="MEV4291411.1"/>
    <property type="molecule type" value="Genomic_DNA"/>
</dbReference>
<dbReference type="InterPro" id="IPR028978">
    <property type="entry name" value="Chorismate_lyase_/UTRA_dom_sf"/>
</dbReference>
<keyword evidence="1" id="KW-0805">Transcription regulation</keyword>
<evidence type="ECO:0000256" key="2">
    <source>
        <dbReference type="ARBA" id="ARBA00023125"/>
    </source>
</evidence>
<dbReference type="SMART" id="SM00345">
    <property type="entry name" value="HTH_GNTR"/>
    <property type="match status" value="1"/>
</dbReference>
<dbReference type="Proteomes" id="UP001552427">
    <property type="component" value="Unassembled WGS sequence"/>
</dbReference>
<name>A0ABV3HFT4_9ACTN</name>
<dbReference type="InterPro" id="IPR000524">
    <property type="entry name" value="Tscrpt_reg_HTH_GntR"/>
</dbReference>
<dbReference type="SMART" id="SM00866">
    <property type="entry name" value="UTRA"/>
    <property type="match status" value="1"/>
</dbReference>
<dbReference type="InterPro" id="IPR011663">
    <property type="entry name" value="UTRA"/>
</dbReference>
<evidence type="ECO:0000313" key="5">
    <source>
        <dbReference type="EMBL" id="MEV4291411.1"/>
    </source>
</evidence>
<dbReference type="InterPro" id="IPR036390">
    <property type="entry name" value="WH_DNA-bd_sf"/>
</dbReference>
<protein>
    <submittedName>
        <fullName evidence="5">GntR family transcriptional regulator</fullName>
    </submittedName>
</protein>
<dbReference type="PROSITE" id="PS50949">
    <property type="entry name" value="HTH_GNTR"/>
    <property type="match status" value="1"/>
</dbReference>
<dbReference type="InterPro" id="IPR050679">
    <property type="entry name" value="Bact_HTH_transcr_reg"/>
</dbReference>
<evidence type="ECO:0000259" key="4">
    <source>
        <dbReference type="PROSITE" id="PS50949"/>
    </source>
</evidence>
<dbReference type="SUPFAM" id="SSF64288">
    <property type="entry name" value="Chorismate lyase-like"/>
    <property type="match status" value="1"/>
</dbReference>
<evidence type="ECO:0000256" key="1">
    <source>
        <dbReference type="ARBA" id="ARBA00023015"/>
    </source>
</evidence>
<dbReference type="SUPFAM" id="SSF46785">
    <property type="entry name" value="Winged helix' DNA-binding domain"/>
    <property type="match status" value="1"/>
</dbReference>
<dbReference type="Pfam" id="PF07702">
    <property type="entry name" value="UTRA"/>
    <property type="match status" value="1"/>
</dbReference>
<dbReference type="Gene3D" id="3.40.1410.10">
    <property type="entry name" value="Chorismate lyase-like"/>
    <property type="match status" value="1"/>
</dbReference>